<dbReference type="EMBL" id="BKAL01000011">
    <property type="protein sequence ID" value="GEP70332.1"/>
    <property type="molecule type" value="Genomic_DNA"/>
</dbReference>
<dbReference type="RefSeq" id="WP_146954102.1">
    <property type="nucleotide sequence ID" value="NZ_BAABBJ010000014.1"/>
</dbReference>
<keyword evidence="2" id="KW-1133">Transmembrane helix</keyword>
<evidence type="ECO:0000313" key="4">
    <source>
        <dbReference type="Proteomes" id="UP000321798"/>
    </source>
</evidence>
<evidence type="ECO:0000313" key="3">
    <source>
        <dbReference type="EMBL" id="GEP70332.1"/>
    </source>
</evidence>
<feature type="compositionally biased region" description="Low complexity" evidence="1">
    <location>
        <begin position="75"/>
        <end position="88"/>
    </location>
</feature>
<evidence type="ECO:0000256" key="2">
    <source>
        <dbReference type="SAM" id="Phobius"/>
    </source>
</evidence>
<feature type="region of interest" description="Disordered" evidence="1">
    <location>
        <begin position="75"/>
        <end position="104"/>
    </location>
</feature>
<dbReference type="AlphaFoldDB" id="A0A512PGP8"/>
<reference evidence="3 4" key="1">
    <citation type="submission" date="2019-07" db="EMBL/GenBank/DDBJ databases">
        <title>Whole genome shotgun sequence of Cellulomonas soli NBRC 109434.</title>
        <authorList>
            <person name="Hosoyama A."/>
            <person name="Uohara A."/>
            <person name="Ohji S."/>
            <person name="Ichikawa N."/>
        </authorList>
    </citation>
    <scope>NUCLEOTIDE SEQUENCE [LARGE SCALE GENOMIC DNA]</scope>
    <source>
        <strain evidence="3 4">NBRC 109434</strain>
    </source>
</reference>
<name>A0A512PGP8_9CELL</name>
<feature type="transmembrane region" description="Helical" evidence="2">
    <location>
        <begin position="37"/>
        <end position="58"/>
    </location>
</feature>
<gene>
    <name evidence="3" type="ORF">CSO01_30470</name>
</gene>
<keyword evidence="4" id="KW-1185">Reference proteome</keyword>
<comment type="caution">
    <text evidence="3">The sequence shown here is derived from an EMBL/GenBank/DDBJ whole genome shotgun (WGS) entry which is preliminary data.</text>
</comment>
<keyword evidence="2" id="KW-0812">Transmembrane</keyword>
<protein>
    <submittedName>
        <fullName evidence="3">Uncharacterized protein</fullName>
    </submittedName>
</protein>
<dbReference type="OrthoDB" id="4827380at2"/>
<organism evidence="3 4">
    <name type="scientific">Cellulomonas soli</name>
    <dbReference type="NCBI Taxonomy" id="931535"/>
    <lineage>
        <taxon>Bacteria</taxon>
        <taxon>Bacillati</taxon>
        <taxon>Actinomycetota</taxon>
        <taxon>Actinomycetes</taxon>
        <taxon>Micrococcales</taxon>
        <taxon>Cellulomonadaceae</taxon>
        <taxon>Cellulomonas</taxon>
    </lineage>
</organism>
<dbReference type="Proteomes" id="UP000321798">
    <property type="component" value="Unassembled WGS sequence"/>
</dbReference>
<sequence length="421" mass="42269">MSAELHDALTQIAAAAGREVPTVDLARVRLRLRRRRVGRAAAGSSAALAAVAAIVVAATTLGGARVPAPVAPVGTPSTSAAPTASATPTPAPQPTTALPGWVPGAAPCGQTPAFVETDDAGLEIQGGLVPGTLDPVTAGFLADPTGTVVLDGVEVTSQVPGRGATGSGSSLVQLVDASGAVAFWNDPDRVLPQIEATDGSGMTSLSWLYDAVDCRTGRALSGTYRAFAIDGGETVELAPVTFGDGPLPAGGVVFNAPGSLEDPTCGQPLSDAVRGVIASADLVVTTDGLPFETPGVAGLHAAVTVAPRDPGGGGGLIGRLPQGLATVLVDQDGLVVTTRLDPMERGADSARTVDLTDPESTEAEIFDWFIPCASDHAALTPGTYGLYVYDAVDATDVQGAEATWVVAGGPFPITLGDERWG</sequence>
<accession>A0A512PGP8</accession>
<keyword evidence="2" id="KW-0472">Membrane</keyword>
<proteinExistence type="predicted"/>
<evidence type="ECO:0000256" key="1">
    <source>
        <dbReference type="SAM" id="MobiDB-lite"/>
    </source>
</evidence>